<dbReference type="SMART" id="SM00360">
    <property type="entry name" value="RRM"/>
    <property type="match status" value="2"/>
</dbReference>
<dbReference type="InParanoid" id="A0A1X2HLK8"/>
<comment type="caution">
    <text evidence="4">The sequence shown here is derived from an EMBL/GenBank/DDBJ whole genome shotgun (WGS) entry which is preliminary data.</text>
</comment>
<dbReference type="PANTHER" id="PTHR47640">
    <property type="entry name" value="TRNA SELENOCYSTEINE 1-ASSOCIATED PROTEIN 1-RELATED-RELATED"/>
    <property type="match status" value="1"/>
</dbReference>
<sequence>MPSANDNRKTLYVGNLDQRVVDYMLREIFSAIGPVKHVKIIAGGKTGSNYGFIEFFDHYTAEQALETMNGRRLFGHDVRVNWAVQGASSPQKCHIFVGDLGPDVSDQVLSQTFGIFHSMADARVMWDLTTGHSRGFGFVSFRDRSDAEQAIATMNGERLGSRAMRVNWANQKTPAHCYSNTNNITTNNSKAARLSNIPGSRRSMIRH</sequence>
<dbReference type="PANTHER" id="PTHR47640:SF5">
    <property type="entry name" value="RRM DOMAIN-CONTAINING PROTEIN"/>
    <property type="match status" value="1"/>
</dbReference>
<evidence type="ECO:0000313" key="5">
    <source>
        <dbReference type="Proteomes" id="UP000242180"/>
    </source>
</evidence>
<dbReference type="OrthoDB" id="8093034at2759"/>
<dbReference type="GO" id="GO:0003729">
    <property type="term" value="F:mRNA binding"/>
    <property type="evidence" value="ECO:0007669"/>
    <property type="project" value="InterPro"/>
</dbReference>
<dbReference type="InterPro" id="IPR012677">
    <property type="entry name" value="Nucleotide-bd_a/b_plait_sf"/>
</dbReference>
<dbReference type="InterPro" id="IPR050825">
    <property type="entry name" value="RBM42_RBP45_47-like"/>
</dbReference>
<accession>A0A1X2HLK8</accession>
<dbReference type="GO" id="GO:0000184">
    <property type="term" value="P:nuclear-transcribed mRNA catabolic process, nonsense-mediated decay"/>
    <property type="evidence" value="ECO:0007669"/>
    <property type="project" value="TreeGrafter"/>
</dbReference>
<dbReference type="STRING" id="13706.A0A1X2HLK8"/>
<name>A0A1X2HLK8_SYNRA</name>
<reference evidence="4 5" key="1">
    <citation type="submission" date="2016-07" db="EMBL/GenBank/DDBJ databases">
        <title>Pervasive Adenine N6-methylation of Active Genes in Fungi.</title>
        <authorList>
            <consortium name="DOE Joint Genome Institute"/>
            <person name="Mondo S.J."/>
            <person name="Dannebaum R.O."/>
            <person name="Kuo R.C."/>
            <person name="Labutti K."/>
            <person name="Haridas S."/>
            <person name="Kuo A."/>
            <person name="Salamov A."/>
            <person name="Ahrendt S.R."/>
            <person name="Lipzen A."/>
            <person name="Sullivan W."/>
            <person name="Andreopoulos W.B."/>
            <person name="Clum A."/>
            <person name="Lindquist E."/>
            <person name="Daum C."/>
            <person name="Ramamoorthy G.K."/>
            <person name="Gryganskyi A."/>
            <person name="Culley D."/>
            <person name="Magnuson J.K."/>
            <person name="James T.Y."/>
            <person name="O'Malley M.A."/>
            <person name="Stajich J.E."/>
            <person name="Spatafora J.W."/>
            <person name="Visel A."/>
            <person name="Grigoriev I.V."/>
        </authorList>
    </citation>
    <scope>NUCLEOTIDE SEQUENCE [LARGE SCALE GENOMIC DNA]</scope>
    <source>
        <strain evidence="4 5">NRRL 2496</strain>
    </source>
</reference>
<protein>
    <recommendedName>
        <fullName evidence="3">RRM domain-containing protein</fullName>
    </recommendedName>
</protein>
<keyword evidence="5" id="KW-1185">Reference proteome</keyword>
<dbReference type="InterPro" id="IPR035979">
    <property type="entry name" value="RBD_domain_sf"/>
</dbReference>
<dbReference type="EMBL" id="MCGN01000002">
    <property type="protein sequence ID" value="ORZ00295.1"/>
    <property type="molecule type" value="Genomic_DNA"/>
</dbReference>
<gene>
    <name evidence="4" type="ORF">BCR43DRAFT_484967</name>
</gene>
<dbReference type="PROSITE" id="PS50102">
    <property type="entry name" value="RRM"/>
    <property type="match status" value="2"/>
</dbReference>
<evidence type="ECO:0000256" key="2">
    <source>
        <dbReference type="PROSITE-ProRule" id="PRU00176"/>
    </source>
</evidence>
<dbReference type="AlphaFoldDB" id="A0A1X2HLK8"/>
<dbReference type="GO" id="GO:0034063">
    <property type="term" value="P:stress granule assembly"/>
    <property type="evidence" value="ECO:0007669"/>
    <property type="project" value="TreeGrafter"/>
</dbReference>
<feature type="domain" description="RRM" evidence="3">
    <location>
        <begin position="93"/>
        <end position="171"/>
    </location>
</feature>
<evidence type="ECO:0000259" key="3">
    <source>
        <dbReference type="PROSITE" id="PS50102"/>
    </source>
</evidence>
<organism evidence="4 5">
    <name type="scientific">Syncephalastrum racemosum</name>
    <name type="common">Filamentous fungus</name>
    <dbReference type="NCBI Taxonomy" id="13706"/>
    <lineage>
        <taxon>Eukaryota</taxon>
        <taxon>Fungi</taxon>
        <taxon>Fungi incertae sedis</taxon>
        <taxon>Mucoromycota</taxon>
        <taxon>Mucoromycotina</taxon>
        <taxon>Mucoromycetes</taxon>
        <taxon>Mucorales</taxon>
        <taxon>Syncephalastraceae</taxon>
        <taxon>Syncephalastrum</taxon>
    </lineage>
</organism>
<dbReference type="Proteomes" id="UP000242180">
    <property type="component" value="Unassembled WGS sequence"/>
</dbReference>
<evidence type="ECO:0000313" key="4">
    <source>
        <dbReference type="EMBL" id="ORZ00295.1"/>
    </source>
</evidence>
<dbReference type="SUPFAM" id="SSF54928">
    <property type="entry name" value="RNA-binding domain, RBD"/>
    <property type="match status" value="1"/>
</dbReference>
<dbReference type="GO" id="GO:0010494">
    <property type="term" value="C:cytoplasmic stress granule"/>
    <property type="evidence" value="ECO:0007669"/>
    <property type="project" value="TreeGrafter"/>
</dbReference>
<keyword evidence="1 2" id="KW-0694">RNA-binding</keyword>
<dbReference type="InterPro" id="IPR000504">
    <property type="entry name" value="RRM_dom"/>
</dbReference>
<feature type="domain" description="RRM" evidence="3">
    <location>
        <begin position="9"/>
        <end position="85"/>
    </location>
</feature>
<evidence type="ECO:0000256" key="1">
    <source>
        <dbReference type="ARBA" id="ARBA00022884"/>
    </source>
</evidence>
<dbReference type="Gene3D" id="3.30.70.330">
    <property type="match status" value="2"/>
</dbReference>
<dbReference type="OMA" id="MADARVM"/>
<dbReference type="Pfam" id="PF00076">
    <property type="entry name" value="RRM_1"/>
    <property type="match status" value="2"/>
</dbReference>
<dbReference type="GO" id="GO:0043488">
    <property type="term" value="P:regulation of mRNA stability"/>
    <property type="evidence" value="ECO:0007669"/>
    <property type="project" value="TreeGrafter"/>
</dbReference>
<proteinExistence type="predicted"/>